<dbReference type="RefSeq" id="WP_146647738.1">
    <property type="nucleotide sequence ID" value="NZ_CP012333.1"/>
</dbReference>
<reference evidence="1 2" key="1">
    <citation type="submission" date="2015-08" db="EMBL/GenBank/DDBJ databases">
        <authorList>
            <person name="Babu N.S."/>
            <person name="Beckwith C.J."/>
            <person name="Beseler K.G."/>
            <person name="Brison A."/>
            <person name="Carone J.V."/>
            <person name="Caskin T.P."/>
            <person name="Diamond M."/>
            <person name="Durham M.E."/>
            <person name="Foxe J.M."/>
            <person name="Go M."/>
            <person name="Henderson B.A."/>
            <person name="Jones I.B."/>
            <person name="McGettigan J.A."/>
            <person name="Micheletti S.J."/>
            <person name="Nasrallah M.E."/>
            <person name="Ortiz D."/>
            <person name="Piller C.R."/>
            <person name="Privatt S.R."/>
            <person name="Schneider S.L."/>
            <person name="Sharp S."/>
            <person name="Smith T.C."/>
            <person name="Stanton J.D."/>
            <person name="Ullery H.E."/>
            <person name="Wilson R.J."/>
            <person name="Serrano M.G."/>
            <person name="Buck G."/>
            <person name="Lee V."/>
            <person name="Wang Y."/>
            <person name="Carvalho R."/>
            <person name="Voegtly L."/>
            <person name="Shi R."/>
            <person name="Duckworth R."/>
            <person name="Johnson A."/>
            <person name="Loviza R."/>
            <person name="Walstead R."/>
            <person name="Shah Z."/>
            <person name="Kiflezghi M."/>
            <person name="Wade K."/>
            <person name="Ball S.L."/>
            <person name="Bradley K.W."/>
            <person name="Asai D.J."/>
            <person name="Bowman C.A."/>
            <person name="Russell D.A."/>
            <person name="Pope W.H."/>
            <person name="Jacobs-Sera D."/>
            <person name="Hendrix R.W."/>
            <person name="Hatfull G.F."/>
        </authorList>
    </citation>
    <scope>NUCLEOTIDE SEQUENCE [LARGE SCALE GENOMIC DNA]</scope>
    <source>
        <strain evidence="1 2">DSM 27648</strain>
    </source>
</reference>
<dbReference type="Proteomes" id="UP000064967">
    <property type="component" value="Chromosome"/>
</dbReference>
<dbReference type="EMBL" id="CP012333">
    <property type="protein sequence ID" value="AKU96447.1"/>
    <property type="molecule type" value="Genomic_DNA"/>
</dbReference>
<accession>A0A0K1PSE8</accession>
<protein>
    <submittedName>
        <fullName evidence="1">Uncharacterized protein</fullName>
    </submittedName>
</protein>
<sequence>MSAQLSIAGDEISGEIALAIPPGMVAKEQNRVIDEALAVALDEVAGKLGAVLAAPPHKFVRPVPGKDAEGKLRFAVRARTEGGLLVPDHNAAKRRRR</sequence>
<dbReference type="AlphaFoldDB" id="A0A0K1PSE8"/>
<evidence type="ECO:0000313" key="1">
    <source>
        <dbReference type="EMBL" id="AKU96447.1"/>
    </source>
</evidence>
<name>A0A0K1PSE8_9BACT</name>
<evidence type="ECO:0000313" key="2">
    <source>
        <dbReference type="Proteomes" id="UP000064967"/>
    </source>
</evidence>
<proteinExistence type="predicted"/>
<gene>
    <name evidence="1" type="ORF">AKJ09_03111</name>
</gene>
<organism evidence="1 2">
    <name type="scientific">Labilithrix luteola</name>
    <dbReference type="NCBI Taxonomy" id="1391654"/>
    <lineage>
        <taxon>Bacteria</taxon>
        <taxon>Pseudomonadati</taxon>
        <taxon>Myxococcota</taxon>
        <taxon>Polyangia</taxon>
        <taxon>Polyangiales</taxon>
        <taxon>Labilitrichaceae</taxon>
        <taxon>Labilithrix</taxon>
    </lineage>
</organism>
<dbReference type="KEGG" id="llu:AKJ09_03111"/>
<keyword evidence="2" id="KW-1185">Reference proteome</keyword>